<proteinExistence type="predicted"/>
<keyword evidence="2" id="KW-1185">Reference proteome</keyword>
<evidence type="ECO:0000313" key="2">
    <source>
        <dbReference type="Proteomes" id="UP000000707"/>
    </source>
</evidence>
<dbReference type="AlphaFoldDB" id="G3AYM3"/>
<dbReference type="EMBL" id="GL996512">
    <property type="protein sequence ID" value="EGV65889.1"/>
    <property type="molecule type" value="Genomic_DNA"/>
</dbReference>
<evidence type="ECO:0000313" key="1">
    <source>
        <dbReference type="EMBL" id="EGV65889.1"/>
    </source>
</evidence>
<dbReference type="eggNOG" id="ENOG502T5JB">
    <property type="taxonomic scope" value="Eukaryota"/>
</dbReference>
<sequence length="460" mass="50929">MSAVYFDTLNELSLEIPPDGLGKNVTVEVPVYLLGLVDGPKKSGLLLVTDFLSGKPFVSKQNAISFDMLRSGGPLPDDFIFSIPCTRTCYSSLLKRFKSDQILFSKAQFSAVSFDLTYSPEGKCIGKEMASANNVADVATFKNLAAAKALFERFTKLVNDDIQSRVAARVKALLKNNDAKRRRVDEGIFSSWRQSRVTHGADLAFHQNPVDVETQQFDDFVAPRISDETMMSQPERQVPNTSLLTDTTVNTNGKSVGTELVCTSNSSNSNGTLISQNQPTRPVAVIAESSLRFSSQGSPSSCSLLSDKFDNFLVNRISINSLFKLPESASETNKGHVFEIKGFFRSPLPLDHFVVKPYGRTLKFSGFRLFLFEDLGSSNLDYLELEFPSVEETCRFLGLLEEEDWFLKHASVIRDLQRILDRSGPIAASVTRRSTKLAGGNTERSYWTCCGTLQSLSQGF</sequence>
<protein>
    <submittedName>
        <fullName evidence="1">Uncharacterized protein</fullName>
    </submittedName>
</protein>
<organism evidence="2">
    <name type="scientific">Candida tenuis (strain ATCC 10573 / BCRC 21748 / CBS 615 / JCM 9827 / NBRC 10315 / NRRL Y-1498 / VKM Y-70)</name>
    <name type="common">Yeast</name>
    <name type="synonym">Yamadazyma tenuis</name>
    <dbReference type="NCBI Taxonomy" id="590646"/>
    <lineage>
        <taxon>Eukaryota</taxon>
        <taxon>Fungi</taxon>
        <taxon>Dikarya</taxon>
        <taxon>Ascomycota</taxon>
        <taxon>Saccharomycotina</taxon>
        <taxon>Pichiomycetes</taxon>
        <taxon>Debaryomycetaceae</taxon>
        <taxon>Yamadazyma</taxon>
    </lineage>
</organism>
<dbReference type="Proteomes" id="UP000000707">
    <property type="component" value="Unassembled WGS sequence"/>
</dbReference>
<gene>
    <name evidence="1" type="ORF">CANTEDRAFT_112751</name>
</gene>
<dbReference type="HOGENOM" id="CLU_594460_0_0_1"/>
<reference evidence="1 2" key="1">
    <citation type="journal article" date="2011" name="Proc. Natl. Acad. Sci. U.S.A.">
        <title>Comparative genomics of xylose-fermenting fungi for enhanced biofuel production.</title>
        <authorList>
            <person name="Wohlbach D.J."/>
            <person name="Kuo A."/>
            <person name="Sato T.K."/>
            <person name="Potts K.M."/>
            <person name="Salamov A.A."/>
            <person name="LaButti K.M."/>
            <person name="Sun H."/>
            <person name="Clum A."/>
            <person name="Pangilinan J.L."/>
            <person name="Lindquist E.A."/>
            <person name="Lucas S."/>
            <person name="Lapidus A."/>
            <person name="Jin M."/>
            <person name="Gunawan C."/>
            <person name="Balan V."/>
            <person name="Dale B.E."/>
            <person name="Jeffries T.W."/>
            <person name="Zinkel R."/>
            <person name="Barry K.W."/>
            <person name="Grigoriev I.V."/>
            <person name="Gasch A.P."/>
        </authorList>
    </citation>
    <scope>NUCLEOTIDE SEQUENCE [LARGE SCALE GENOMIC DNA]</scope>
    <source>
        <strain evidence="2">ATCC 10573 / BCRC 21748 / CBS 615 / JCM 9827 / NBRC 10315 / NRRL Y-1498 / VKM Y-70</strain>
    </source>
</reference>
<name>G3AYM3_CANTC</name>
<accession>G3AYM3</accession>
<dbReference type="OrthoDB" id="4075427at2759"/>